<evidence type="ECO:0000313" key="2">
    <source>
        <dbReference type="EMBL" id="QDY66984.1"/>
    </source>
</evidence>
<proteinExistence type="predicted"/>
<evidence type="ECO:0000256" key="1">
    <source>
        <dbReference type="SAM" id="Phobius"/>
    </source>
</evidence>
<feature type="transmembrane region" description="Helical" evidence="1">
    <location>
        <begin position="317"/>
        <end position="336"/>
    </location>
</feature>
<evidence type="ECO:0000313" key="5">
    <source>
        <dbReference type="Proteomes" id="UP001060018"/>
    </source>
</evidence>
<gene>
    <name evidence="2" type="ORF">FQA45_11980</name>
    <name evidence="3" type="ORF">NUH22_00325</name>
</gene>
<feature type="transmembrane region" description="Helical" evidence="1">
    <location>
        <begin position="476"/>
        <end position="494"/>
    </location>
</feature>
<dbReference type="EMBL" id="CP102487">
    <property type="protein sequence ID" value="UUX59131.1"/>
    <property type="molecule type" value="Genomic_DNA"/>
</dbReference>
<feature type="transmembrane region" description="Helical" evidence="1">
    <location>
        <begin position="42"/>
        <end position="59"/>
    </location>
</feature>
<evidence type="ECO:0000313" key="4">
    <source>
        <dbReference type="Proteomes" id="UP000320717"/>
    </source>
</evidence>
<dbReference type="Proteomes" id="UP000320717">
    <property type="component" value="Chromosome"/>
</dbReference>
<reference evidence="2 4" key="1">
    <citation type="submission" date="2019-07" db="EMBL/GenBank/DDBJ databases">
        <title>Complete Genome Sequence of drought tolerant Plant Growth-Promoting Rhizobacterium Glutamicibacter halophytocola DR408.</title>
        <authorList>
            <person name="Nishu S.D."/>
            <person name="Lee T.K."/>
        </authorList>
    </citation>
    <scope>NUCLEOTIDE SEQUENCE [LARGE SCALE GENOMIC DNA]</scope>
    <source>
        <strain evidence="2 4">DR408</strain>
    </source>
</reference>
<feature type="transmembrane region" description="Helical" evidence="1">
    <location>
        <begin position="6"/>
        <end position="22"/>
    </location>
</feature>
<feature type="transmembrane region" description="Helical" evidence="1">
    <location>
        <begin position="124"/>
        <end position="142"/>
    </location>
</feature>
<accession>A0A5B8IMR6</accession>
<dbReference type="RefSeq" id="WP_146277258.1">
    <property type="nucleotide sequence ID" value="NZ_CP042260.1"/>
</dbReference>
<feature type="transmembrane region" description="Helical" evidence="1">
    <location>
        <begin position="180"/>
        <end position="200"/>
    </location>
</feature>
<dbReference type="AlphaFoldDB" id="A0A5B8IMR6"/>
<dbReference type="Proteomes" id="UP001060018">
    <property type="component" value="Chromosome"/>
</dbReference>
<feature type="transmembrane region" description="Helical" evidence="1">
    <location>
        <begin position="398"/>
        <end position="419"/>
    </location>
</feature>
<dbReference type="OrthoDB" id="4947680at2"/>
<protein>
    <submittedName>
        <fullName evidence="3">Uncharacterized protein</fullName>
    </submittedName>
</protein>
<organism evidence="3 5">
    <name type="scientific">Glutamicibacter halophytocola</name>
    <dbReference type="NCBI Taxonomy" id="1933880"/>
    <lineage>
        <taxon>Bacteria</taxon>
        <taxon>Bacillati</taxon>
        <taxon>Actinomycetota</taxon>
        <taxon>Actinomycetes</taxon>
        <taxon>Micrococcales</taxon>
        <taxon>Micrococcaceae</taxon>
        <taxon>Glutamicibacter</taxon>
    </lineage>
</organism>
<evidence type="ECO:0000313" key="3">
    <source>
        <dbReference type="EMBL" id="UUX59131.1"/>
    </source>
</evidence>
<keyword evidence="1" id="KW-0812">Transmembrane</keyword>
<keyword evidence="1" id="KW-0472">Membrane</keyword>
<feature type="transmembrane region" description="Helical" evidence="1">
    <location>
        <begin position="356"/>
        <end position="377"/>
    </location>
</feature>
<reference evidence="3" key="2">
    <citation type="journal article" date="2022" name="Pest Manag. Sci.">
        <title>Glutamicibacter halophytocola-mediated host fitness of potato tuber moth on Solanaceae crops.</title>
        <authorList>
            <person name="Wang W."/>
            <person name="Xiao G."/>
            <person name="Du G."/>
            <person name="Chang L."/>
            <person name="Yang Y."/>
            <person name="Ye J."/>
            <person name="Chen B."/>
        </authorList>
    </citation>
    <scope>NUCLEOTIDE SEQUENCE</scope>
    <source>
        <strain evidence="3">S2</strain>
    </source>
</reference>
<dbReference type="EMBL" id="CP042260">
    <property type="protein sequence ID" value="QDY66984.1"/>
    <property type="molecule type" value="Genomic_DNA"/>
</dbReference>
<keyword evidence="1" id="KW-1133">Transmembrane helix</keyword>
<keyword evidence="4" id="KW-1185">Reference proteome</keyword>
<feature type="transmembrane region" description="Helical" evidence="1">
    <location>
        <begin position="431"/>
        <end position="451"/>
    </location>
</feature>
<sequence length="531" mass="58973">MASLSTQFGTFAVAALVVYFLLRAFGRAKNGELLRSARQHALWCAIIGYFATASSNWFGEAVDVPISDQSNLDVAMGIASAATPGLWVAFIYVASQYTWPRRLKPLRTATLAPRSLTSPIPKKLVAATLVVLILACVTVYSVRDVAAIAPLPETEISADDYSYSNPSQDGLRAAGEILPYLYVSFGILALAAIVASIVILRRRPLPGISEHNNRLLRTIWLNRLYRTVAVSLAVQAGEALHYKARWFHNESTRYIDGSGAGIEYMDSMYKIGNNLDWTANYAVLGISVLMLFWRPPTNFENLPRAKRTGFSRLRDQLFSLQYATALLMFVAIFIAWPNLPVSDDYKLPTGERETWMLVLFTSAAVFYLALNALYLGYANVVSRQISAAPKHSAKLPMWPYICAGLLIAACLYFLLFPPLDYLWGFVAPSKVVVIALVVLLVLAHMGFAWFARRSIIPWNVTAAEEIWYRRVLELRSLRAVTSAVAAMLVVGYAFPVRLDLLAIMIFCVPAVIFLERPKDSEVMSLQRSTSA</sequence>
<feature type="transmembrane region" description="Helical" evidence="1">
    <location>
        <begin position="74"/>
        <end position="94"/>
    </location>
</feature>
<name>A0A5B8IMR6_9MICC</name>